<dbReference type="STRING" id="1121321.SAMN04488530_11820"/>
<dbReference type="Gene3D" id="1.10.286.20">
    <property type="match status" value="1"/>
</dbReference>
<evidence type="ECO:0000256" key="3">
    <source>
        <dbReference type="ARBA" id="ARBA00022768"/>
    </source>
</evidence>
<dbReference type="SUPFAM" id="SSF54713">
    <property type="entry name" value="Elongation factor Ts (EF-Ts), dimerisation domain"/>
    <property type="match status" value="2"/>
</dbReference>
<dbReference type="FunFam" id="1.10.286.20:FF:000001">
    <property type="entry name" value="Elongation factor Ts"/>
    <property type="match status" value="1"/>
</dbReference>
<protein>
    <recommendedName>
        <fullName evidence="2 6">Elongation factor Ts</fullName>
        <shortName evidence="6">EF-Ts</shortName>
    </recommendedName>
</protein>
<dbReference type="Pfam" id="PF00889">
    <property type="entry name" value="EF_TS"/>
    <property type="match status" value="1"/>
</dbReference>
<dbReference type="Gene3D" id="1.10.8.10">
    <property type="entry name" value="DNA helicase RuvA subunit, C-terminal domain"/>
    <property type="match status" value="1"/>
</dbReference>
<dbReference type="PROSITE" id="PS01127">
    <property type="entry name" value="EF_TS_2"/>
    <property type="match status" value="1"/>
</dbReference>
<evidence type="ECO:0000313" key="10">
    <source>
        <dbReference type="EMBL" id="SHH08668.1"/>
    </source>
</evidence>
<dbReference type="InterPro" id="IPR009060">
    <property type="entry name" value="UBA-like_sf"/>
</dbReference>
<evidence type="ECO:0000256" key="1">
    <source>
        <dbReference type="ARBA" id="ARBA00005532"/>
    </source>
</evidence>
<keyword evidence="3 6" id="KW-0251">Elongation factor</keyword>
<evidence type="ECO:0000256" key="7">
    <source>
        <dbReference type="RuleBase" id="RU000642"/>
    </source>
</evidence>
<evidence type="ECO:0000313" key="11">
    <source>
        <dbReference type="Proteomes" id="UP000243255"/>
    </source>
</evidence>
<dbReference type="InterPro" id="IPR014039">
    <property type="entry name" value="Transl_elong_EFTs/EF1B_dimer"/>
</dbReference>
<gene>
    <name evidence="6" type="primary">tsf</name>
    <name evidence="10" type="ORF">SAMN04488530_11820</name>
</gene>
<evidence type="ECO:0000256" key="2">
    <source>
        <dbReference type="ARBA" id="ARBA00016956"/>
    </source>
</evidence>
<keyword evidence="11" id="KW-1185">Reference proteome</keyword>
<proteinExistence type="inferred from homology"/>
<dbReference type="PROSITE" id="PS01126">
    <property type="entry name" value="EF_TS_1"/>
    <property type="match status" value="1"/>
</dbReference>
<evidence type="ECO:0000259" key="9">
    <source>
        <dbReference type="Pfam" id="PF00889"/>
    </source>
</evidence>
<dbReference type="InterPro" id="IPR001816">
    <property type="entry name" value="Transl_elong_EFTs/EF1B"/>
</dbReference>
<name>A0A1M5Q3Q3_9FIRM</name>
<feature type="region of interest" description="Involved in Mg(2+) ion dislocation from EF-Tu" evidence="6">
    <location>
        <begin position="82"/>
        <end position="85"/>
    </location>
</feature>
<dbReference type="PANTHER" id="PTHR11741:SF0">
    <property type="entry name" value="ELONGATION FACTOR TS, MITOCHONDRIAL"/>
    <property type="match status" value="1"/>
</dbReference>
<dbReference type="GO" id="GO:0003746">
    <property type="term" value="F:translation elongation factor activity"/>
    <property type="evidence" value="ECO:0007669"/>
    <property type="project" value="UniProtKB-UniRule"/>
</dbReference>
<dbReference type="EMBL" id="FQWX01000018">
    <property type="protein sequence ID" value="SHH08668.1"/>
    <property type="molecule type" value="Genomic_DNA"/>
</dbReference>
<comment type="similarity">
    <text evidence="1 6 7">Belongs to the EF-Ts family.</text>
</comment>
<evidence type="ECO:0000256" key="4">
    <source>
        <dbReference type="ARBA" id="ARBA00022917"/>
    </source>
</evidence>
<accession>A0A1M5Q3Q3</accession>
<evidence type="ECO:0000256" key="8">
    <source>
        <dbReference type="RuleBase" id="RU000643"/>
    </source>
</evidence>
<dbReference type="AlphaFoldDB" id="A0A1M5Q3Q3"/>
<dbReference type="GO" id="GO:0005737">
    <property type="term" value="C:cytoplasm"/>
    <property type="evidence" value="ECO:0007669"/>
    <property type="project" value="UniProtKB-SubCell"/>
</dbReference>
<keyword evidence="6" id="KW-0963">Cytoplasm</keyword>
<dbReference type="CDD" id="cd14275">
    <property type="entry name" value="UBA_EF-Ts"/>
    <property type="match status" value="1"/>
</dbReference>
<dbReference type="PANTHER" id="PTHR11741">
    <property type="entry name" value="ELONGATION FACTOR TS"/>
    <property type="match status" value="1"/>
</dbReference>
<evidence type="ECO:0000256" key="5">
    <source>
        <dbReference type="ARBA" id="ARBA00025453"/>
    </source>
</evidence>
<comment type="function">
    <text evidence="5 6 7">Associates with the EF-Tu.GDP complex and induces the exchange of GDP to GTP. It remains bound to the aminoacyl-tRNA.EF-Tu.GTP complex up to the GTP hydrolysis stage on the ribosome.</text>
</comment>
<dbReference type="HAMAP" id="MF_00050">
    <property type="entry name" value="EF_Ts"/>
    <property type="match status" value="1"/>
</dbReference>
<evidence type="ECO:0000256" key="6">
    <source>
        <dbReference type="HAMAP-Rule" id="MF_00050"/>
    </source>
</evidence>
<keyword evidence="4 6" id="KW-0648">Protein biosynthesis</keyword>
<dbReference type="FunFam" id="1.10.8.10:FF:000001">
    <property type="entry name" value="Elongation factor Ts"/>
    <property type="match status" value="1"/>
</dbReference>
<dbReference type="Gene3D" id="3.30.479.20">
    <property type="entry name" value="Elongation factor Ts, dimerisation domain"/>
    <property type="match status" value="2"/>
</dbReference>
<dbReference type="OrthoDB" id="9808348at2"/>
<dbReference type="NCBIfam" id="TIGR00116">
    <property type="entry name" value="tsf"/>
    <property type="match status" value="1"/>
</dbReference>
<dbReference type="RefSeq" id="WP_073126343.1">
    <property type="nucleotide sequence ID" value="NZ_BAABCH010000095.1"/>
</dbReference>
<reference evidence="11" key="1">
    <citation type="submission" date="2016-11" db="EMBL/GenBank/DDBJ databases">
        <authorList>
            <person name="Varghese N."/>
            <person name="Submissions S."/>
        </authorList>
    </citation>
    <scope>NUCLEOTIDE SEQUENCE [LARGE SCALE GENOMIC DNA]</scope>
    <source>
        <strain evidence="11">DSM 2635</strain>
    </source>
</reference>
<feature type="domain" description="Translation elongation factor EFTs/EF1B dimerisation" evidence="9">
    <location>
        <begin position="73"/>
        <end position="285"/>
    </location>
</feature>
<dbReference type="Proteomes" id="UP000243255">
    <property type="component" value="Unassembled WGS sequence"/>
</dbReference>
<comment type="subcellular location">
    <subcellularLocation>
        <location evidence="6 8">Cytoplasm</location>
    </subcellularLocation>
</comment>
<dbReference type="SUPFAM" id="SSF46934">
    <property type="entry name" value="UBA-like"/>
    <property type="match status" value="1"/>
</dbReference>
<organism evidence="10 11">
    <name type="scientific">Asaccharospora irregularis DSM 2635</name>
    <dbReference type="NCBI Taxonomy" id="1121321"/>
    <lineage>
        <taxon>Bacteria</taxon>
        <taxon>Bacillati</taxon>
        <taxon>Bacillota</taxon>
        <taxon>Clostridia</taxon>
        <taxon>Peptostreptococcales</taxon>
        <taxon>Peptostreptococcaceae</taxon>
        <taxon>Asaccharospora</taxon>
    </lineage>
</organism>
<dbReference type="InterPro" id="IPR036402">
    <property type="entry name" value="EF-Ts_dimer_sf"/>
</dbReference>
<sequence>MANITAQMVKELRESTGAGMMDCKKALVEAEADMERAVDILREKGLSKAAKKADRVAAEGLVAIEINDDATCAAMVEVNSETDFVAKNEDFKIFVKDAAMMALSTDKEDVEGLLSETHAEGISLQEVLNNRVAKIGEKLDFRRFTKISTNGQVAGYIHGAGKIGVLVEMETEARSPEVLAMGKDVAMQVAAMNPKYVSRDEVDEEYIAHEKEILKQQALNEGKPANIVEKMIIGRLDKQLKEVCLLEQTFVKNPDITVKQLVEDVAKKVGSEIKVSRVVRFEVGEGIEKREENFAEEVAKQLK</sequence>
<dbReference type="InterPro" id="IPR018101">
    <property type="entry name" value="Transl_elong_Ts_CS"/>
</dbReference>